<sequence>MHLSLSDRVVEPRDELQIRPMTASGQIAGWTQVCSRAFGYAIDETVIRR</sequence>
<gene>
    <name evidence="1" type="ORF">GCM10022394_01970</name>
</gene>
<name>A0ABP6V1D7_9GAMM</name>
<evidence type="ECO:0000313" key="2">
    <source>
        <dbReference type="Proteomes" id="UP001500795"/>
    </source>
</evidence>
<evidence type="ECO:0000313" key="1">
    <source>
        <dbReference type="EMBL" id="GAA3526467.1"/>
    </source>
</evidence>
<dbReference type="EMBL" id="BAABCX010000001">
    <property type="protein sequence ID" value="GAA3526467.1"/>
    <property type="molecule type" value="Genomic_DNA"/>
</dbReference>
<accession>A0ABP6V1D7</accession>
<keyword evidence="2" id="KW-1185">Reference proteome</keyword>
<proteinExistence type="predicted"/>
<reference evidence="2" key="1">
    <citation type="journal article" date="2019" name="Int. J. Syst. Evol. Microbiol.">
        <title>The Global Catalogue of Microorganisms (GCM) 10K type strain sequencing project: providing services to taxonomists for standard genome sequencing and annotation.</title>
        <authorList>
            <consortium name="The Broad Institute Genomics Platform"/>
            <consortium name="The Broad Institute Genome Sequencing Center for Infectious Disease"/>
            <person name="Wu L."/>
            <person name="Ma J."/>
        </authorList>
    </citation>
    <scope>NUCLEOTIDE SEQUENCE [LARGE SCALE GENOMIC DNA]</scope>
    <source>
        <strain evidence="2">JCM 17110</strain>
    </source>
</reference>
<protein>
    <submittedName>
        <fullName evidence="1">Uncharacterized protein</fullName>
    </submittedName>
</protein>
<dbReference type="Proteomes" id="UP001500795">
    <property type="component" value="Unassembled WGS sequence"/>
</dbReference>
<organism evidence="1 2">
    <name type="scientific">Zobellella aerophila</name>
    <dbReference type="NCBI Taxonomy" id="870480"/>
    <lineage>
        <taxon>Bacteria</taxon>
        <taxon>Pseudomonadati</taxon>
        <taxon>Pseudomonadota</taxon>
        <taxon>Gammaproteobacteria</taxon>
        <taxon>Aeromonadales</taxon>
        <taxon>Aeromonadaceae</taxon>
        <taxon>Zobellella</taxon>
    </lineage>
</organism>
<comment type="caution">
    <text evidence="1">The sequence shown here is derived from an EMBL/GenBank/DDBJ whole genome shotgun (WGS) entry which is preliminary data.</text>
</comment>
<dbReference type="RefSeq" id="WP_344953770.1">
    <property type="nucleotide sequence ID" value="NZ_BAABCX010000001.1"/>
</dbReference>